<gene>
    <name evidence="1" type="ORF">FLX08_11210</name>
</gene>
<comment type="caution">
    <text evidence="1">The sequence shown here is derived from an EMBL/GenBank/DDBJ whole genome shotgun (WGS) entry which is preliminary data.</text>
</comment>
<name>A0A544YYH4_9ACTN</name>
<sequence>MHAVVGIWSADESRRAEQERALRADVVPGTAARPGFVSGYWMRDAQTGKMHTVAVFDTEPHARAFKDHIAQATRAAARIGVTVDVLAMVEVSAHA</sequence>
<dbReference type="Proteomes" id="UP000316541">
    <property type="component" value="Unassembled WGS sequence"/>
</dbReference>
<dbReference type="EMBL" id="VIRM01000010">
    <property type="protein sequence ID" value="TQS21755.1"/>
    <property type="molecule type" value="Genomic_DNA"/>
</dbReference>
<reference evidence="1 2" key="1">
    <citation type="submission" date="2019-07" db="EMBL/GenBank/DDBJ databases">
        <title>Microbispora hainanensis DSM 45428.</title>
        <authorList>
            <person name="Thawai C."/>
        </authorList>
    </citation>
    <scope>NUCLEOTIDE SEQUENCE [LARGE SCALE GENOMIC DNA]</scope>
    <source>
        <strain evidence="1 2">DSM 45428</strain>
    </source>
</reference>
<dbReference type="RefSeq" id="WP_142618592.1">
    <property type="nucleotide sequence ID" value="NZ_VIRM01000010.1"/>
</dbReference>
<organism evidence="1 2">
    <name type="scientific">Microbispora hainanensis</name>
    <dbReference type="NCBI Taxonomy" id="568844"/>
    <lineage>
        <taxon>Bacteria</taxon>
        <taxon>Bacillati</taxon>
        <taxon>Actinomycetota</taxon>
        <taxon>Actinomycetes</taxon>
        <taxon>Streptosporangiales</taxon>
        <taxon>Streptosporangiaceae</taxon>
        <taxon>Microbispora</taxon>
    </lineage>
</organism>
<evidence type="ECO:0000313" key="1">
    <source>
        <dbReference type="EMBL" id="TQS21755.1"/>
    </source>
</evidence>
<dbReference type="AlphaFoldDB" id="A0A544YYH4"/>
<evidence type="ECO:0008006" key="3">
    <source>
        <dbReference type="Google" id="ProtNLM"/>
    </source>
</evidence>
<accession>A0A544YYH4</accession>
<dbReference type="SUPFAM" id="SSF54909">
    <property type="entry name" value="Dimeric alpha+beta barrel"/>
    <property type="match status" value="1"/>
</dbReference>
<dbReference type="Gene3D" id="3.30.70.100">
    <property type="match status" value="1"/>
</dbReference>
<dbReference type="InterPro" id="IPR011008">
    <property type="entry name" value="Dimeric_a/b-barrel"/>
</dbReference>
<protein>
    <recommendedName>
        <fullName evidence="3">ABM domain-containing protein</fullName>
    </recommendedName>
</protein>
<proteinExistence type="predicted"/>
<evidence type="ECO:0000313" key="2">
    <source>
        <dbReference type="Proteomes" id="UP000316541"/>
    </source>
</evidence>